<reference evidence="1" key="1">
    <citation type="journal article" date="2014" name="Int. J. Syst. Evol. Microbiol.">
        <title>Complete genome sequence of Corynebacterium casei LMG S-19264T (=DSM 44701T), isolated from a smear-ripened cheese.</title>
        <authorList>
            <consortium name="US DOE Joint Genome Institute (JGI-PGF)"/>
            <person name="Walter F."/>
            <person name="Albersmeier A."/>
            <person name="Kalinowski J."/>
            <person name="Ruckert C."/>
        </authorList>
    </citation>
    <scope>NUCLEOTIDE SEQUENCE</scope>
    <source>
        <strain evidence="1">JCM 1480</strain>
    </source>
</reference>
<name>A0A8H9G9X4_9MICO</name>
<dbReference type="Proteomes" id="UP000746584">
    <property type="component" value="Unassembled WGS sequence"/>
</dbReference>
<proteinExistence type="predicted"/>
<dbReference type="InterPro" id="IPR036287">
    <property type="entry name" value="Rv1873-like_sf"/>
</dbReference>
<dbReference type="EMBL" id="BMOI01000002">
    <property type="protein sequence ID" value="GGK91914.1"/>
    <property type="molecule type" value="Genomic_DNA"/>
</dbReference>
<dbReference type="InterPro" id="IPR014937">
    <property type="entry name" value="DUF1810"/>
</dbReference>
<dbReference type="Pfam" id="PF08837">
    <property type="entry name" value="DUF1810"/>
    <property type="match status" value="1"/>
</dbReference>
<evidence type="ECO:0000313" key="3">
    <source>
        <dbReference type="Proteomes" id="UP000648535"/>
    </source>
</evidence>
<dbReference type="Gene3D" id="1.25.40.380">
    <property type="entry name" value="Protein of unknown function DUF1810"/>
    <property type="match status" value="1"/>
</dbReference>
<dbReference type="AlphaFoldDB" id="A0A8H9G9X4"/>
<keyword evidence="4" id="KW-1185">Reference proteome</keyword>
<dbReference type="PIRSF" id="PIRSF008546">
    <property type="entry name" value="UCP008546"/>
    <property type="match status" value="1"/>
</dbReference>
<reference evidence="1" key="2">
    <citation type="submission" date="2020-09" db="EMBL/GenBank/DDBJ databases">
        <authorList>
            <person name="Sun Q."/>
            <person name="Ohkuma M."/>
        </authorList>
    </citation>
    <scope>NUCLEOTIDE SEQUENCE</scope>
    <source>
        <strain evidence="1">JCM 1480</strain>
    </source>
</reference>
<sequence length="142" mass="15639">MTDQDLERFVSAQEGVHERALGELRAGRKDTHWMWFVFPQVAGLGRSPTAQHYALSGLEHARRYLADPVLGPRLLDAVAVVTEAPARSAEVLLGATDALKLRSSLTLFAHAADDPAPFRRALDRWYDGHEDPATLRLLGVDG</sequence>
<dbReference type="Proteomes" id="UP000648535">
    <property type="component" value="Unassembled WGS sequence"/>
</dbReference>
<evidence type="ECO:0000313" key="2">
    <source>
        <dbReference type="EMBL" id="MBM7802322.1"/>
    </source>
</evidence>
<accession>A0A8H9G9X4</accession>
<organism evidence="1 3">
    <name type="scientific">Curtobacterium luteum</name>
    <dbReference type="NCBI Taxonomy" id="33881"/>
    <lineage>
        <taxon>Bacteria</taxon>
        <taxon>Bacillati</taxon>
        <taxon>Actinomycetota</taxon>
        <taxon>Actinomycetes</taxon>
        <taxon>Micrococcales</taxon>
        <taxon>Microbacteriaceae</taxon>
        <taxon>Curtobacterium</taxon>
    </lineage>
</organism>
<protein>
    <submittedName>
        <fullName evidence="1">Calpastatin</fullName>
    </submittedName>
    <submittedName>
        <fullName evidence="2">Uncharacterized protein (DUF1810 family)</fullName>
    </submittedName>
</protein>
<evidence type="ECO:0000313" key="4">
    <source>
        <dbReference type="Proteomes" id="UP000746584"/>
    </source>
</evidence>
<gene>
    <name evidence="1" type="ORF">GCM10009769_07580</name>
    <name evidence="2" type="ORF">JOE58_001573</name>
</gene>
<comment type="caution">
    <text evidence="1">The sequence shown here is derived from an EMBL/GenBank/DDBJ whole genome shotgun (WGS) entry which is preliminary data.</text>
</comment>
<dbReference type="RefSeq" id="WP_175329533.1">
    <property type="nucleotide sequence ID" value="NZ_BMOI01000002.1"/>
</dbReference>
<dbReference type="SUPFAM" id="SSF140736">
    <property type="entry name" value="Rv1873-like"/>
    <property type="match status" value="1"/>
</dbReference>
<dbReference type="EMBL" id="JAFBCG010000001">
    <property type="protein sequence ID" value="MBM7802322.1"/>
    <property type="molecule type" value="Genomic_DNA"/>
</dbReference>
<reference evidence="2 4" key="3">
    <citation type="submission" date="2021-01" db="EMBL/GenBank/DDBJ databases">
        <title>Sequencing the genomes of 1000 actinobacteria strains.</title>
        <authorList>
            <person name="Klenk H.-P."/>
        </authorList>
    </citation>
    <scope>NUCLEOTIDE SEQUENCE [LARGE SCALE GENOMIC DNA]</scope>
    <source>
        <strain evidence="2 4">DSM 20542</strain>
    </source>
</reference>
<evidence type="ECO:0000313" key="1">
    <source>
        <dbReference type="EMBL" id="GGK91914.1"/>
    </source>
</evidence>